<dbReference type="InParanoid" id="A0A067PV83"/>
<dbReference type="GO" id="GO:0004499">
    <property type="term" value="F:N,N-dimethylaniline monooxygenase activity"/>
    <property type="evidence" value="ECO:0007669"/>
    <property type="project" value="InterPro"/>
</dbReference>
<dbReference type="AlphaFoldDB" id="A0A067PV83"/>
<evidence type="ECO:0000256" key="5">
    <source>
        <dbReference type="ARBA" id="ARBA00023002"/>
    </source>
</evidence>
<proteinExistence type="inferred from homology"/>
<evidence type="ECO:0000313" key="6">
    <source>
        <dbReference type="EMBL" id="KDQ58733.1"/>
    </source>
</evidence>
<dbReference type="OrthoDB" id="66881at2759"/>
<dbReference type="Pfam" id="PF00743">
    <property type="entry name" value="FMO-like"/>
    <property type="match status" value="2"/>
</dbReference>
<gene>
    <name evidence="6" type="ORF">JAAARDRAFT_34591</name>
</gene>
<keyword evidence="2" id="KW-0285">Flavoprotein</keyword>
<dbReference type="EMBL" id="KL197717">
    <property type="protein sequence ID" value="KDQ58733.1"/>
    <property type="molecule type" value="Genomic_DNA"/>
</dbReference>
<evidence type="ECO:0000256" key="3">
    <source>
        <dbReference type="ARBA" id="ARBA00022827"/>
    </source>
</evidence>
<evidence type="ECO:0008006" key="8">
    <source>
        <dbReference type="Google" id="ProtNLM"/>
    </source>
</evidence>
<accession>A0A067PV83</accession>
<dbReference type="InterPro" id="IPR020946">
    <property type="entry name" value="Flavin_mOase-like"/>
</dbReference>
<dbReference type="InterPro" id="IPR036188">
    <property type="entry name" value="FAD/NAD-bd_sf"/>
</dbReference>
<evidence type="ECO:0000256" key="1">
    <source>
        <dbReference type="ARBA" id="ARBA00009183"/>
    </source>
</evidence>
<dbReference type="Proteomes" id="UP000027265">
    <property type="component" value="Unassembled WGS sequence"/>
</dbReference>
<dbReference type="Gene3D" id="3.50.50.60">
    <property type="entry name" value="FAD/NAD(P)-binding domain"/>
    <property type="match status" value="2"/>
</dbReference>
<keyword evidence="4" id="KW-0521">NADP</keyword>
<dbReference type="InterPro" id="IPR000960">
    <property type="entry name" value="Flavin_mOase"/>
</dbReference>
<dbReference type="PRINTS" id="PR00370">
    <property type="entry name" value="FMOXYGENASE"/>
</dbReference>
<evidence type="ECO:0000313" key="7">
    <source>
        <dbReference type="Proteomes" id="UP000027265"/>
    </source>
</evidence>
<dbReference type="SUPFAM" id="SSF51905">
    <property type="entry name" value="FAD/NAD(P)-binding domain"/>
    <property type="match status" value="2"/>
</dbReference>
<evidence type="ECO:0000256" key="2">
    <source>
        <dbReference type="ARBA" id="ARBA00022630"/>
    </source>
</evidence>
<dbReference type="PANTHER" id="PTHR23023">
    <property type="entry name" value="DIMETHYLANILINE MONOOXYGENASE"/>
    <property type="match status" value="1"/>
</dbReference>
<dbReference type="GO" id="GO:0050661">
    <property type="term" value="F:NADP binding"/>
    <property type="evidence" value="ECO:0007669"/>
    <property type="project" value="InterPro"/>
</dbReference>
<keyword evidence="5" id="KW-0560">Oxidoreductase</keyword>
<dbReference type="InterPro" id="IPR050346">
    <property type="entry name" value="FMO-like"/>
</dbReference>
<comment type="similarity">
    <text evidence="1">Belongs to the FMO family.</text>
</comment>
<protein>
    <recommendedName>
        <fullName evidence="8">FAD/NAD(P)-binding domain-containing protein</fullName>
    </recommendedName>
</protein>
<keyword evidence="7" id="KW-1185">Reference proteome</keyword>
<dbReference type="HOGENOM" id="CLU_006909_5_1_1"/>
<name>A0A067PV83_9AGAM</name>
<organism evidence="6 7">
    <name type="scientific">Jaapia argillacea MUCL 33604</name>
    <dbReference type="NCBI Taxonomy" id="933084"/>
    <lineage>
        <taxon>Eukaryota</taxon>
        <taxon>Fungi</taxon>
        <taxon>Dikarya</taxon>
        <taxon>Basidiomycota</taxon>
        <taxon>Agaricomycotina</taxon>
        <taxon>Agaricomycetes</taxon>
        <taxon>Agaricomycetidae</taxon>
        <taxon>Jaapiales</taxon>
        <taxon>Jaapiaceae</taxon>
        <taxon>Jaapia</taxon>
    </lineage>
</organism>
<sequence length="484" mass="54651">MDYLPSTLCCHPFLSLMIKPDTIQHICIIGAGPAGLAALQVIMETEEFKAGLWKPTAFEARGGVGGVWVPASPTDDPPLTPLYDSLTTNLPHPVMAYESFSFPPSTPLFPRAAVVHRYLEDYASHYNLTGNIRLNTRVDHVRRGSVPQKWLVTLSTKEELEFDYIVVANGHYRVPRLPDSPGLKSWLDSGRASHSAWYRHPHDLGDVVLVVGAGPSGQDISAEMRTVSKTVIHSMTGVTPEDIGNLKRRGRVTEFKDGGEVVFQDGTREFGIDHCILATGYEMSFPFLSSEMDLEIPPPIPPLPSRLFNTTFSVFPLAKHIFPLQSDYPSTSVAFLGLPIRVAPLPLVEAQARAAVKVFRDPKSLDATQEAVEIVSRYQELSSEYFGDEVAIYKAWHRLPNHQQFDYRDRLHEFAGVDRKVAEWAKEMYDRKDVLRSEWRELERIGEAEQWVQGVGENGLWEWIEMMRRLIRRADDRQGQKTKL</sequence>
<keyword evidence="3" id="KW-0274">FAD</keyword>
<dbReference type="FunCoup" id="A0A067PV83">
    <property type="interactions" value="31"/>
</dbReference>
<evidence type="ECO:0000256" key="4">
    <source>
        <dbReference type="ARBA" id="ARBA00022857"/>
    </source>
</evidence>
<dbReference type="GO" id="GO:0050660">
    <property type="term" value="F:flavin adenine dinucleotide binding"/>
    <property type="evidence" value="ECO:0007669"/>
    <property type="project" value="InterPro"/>
</dbReference>
<reference evidence="7" key="1">
    <citation type="journal article" date="2014" name="Proc. Natl. Acad. Sci. U.S.A.">
        <title>Extensive sampling of basidiomycete genomes demonstrates inadequacy of the white-rot/brown-rot paradigm for wood decay fungi.</title>
        <authorList>
            <person name="Riley R."/>
            <person name="Salamov A.A."/>
            <person name="Brown D.W."/>
            <person name="Nagy L.G."/>
            <person name="Floudas D."/>
            <person name="Held B.W."/>
            <person name="Levasseur A."/>
            <person name="Lombard V."/>
            <person name="Morin E."/>
            <person name="Otillar R."/>
            <person name="Lindquist E.A."/>
            <person name="Sun H."/>
            <person name="LaButti K.M."/>
            <person name="Schmutz J."/>
            <person name="Jabbour D."/>
            <person name="Luo H."/>
            <person name="Baker S.E."/>
            <person name="Pisabarro A.G."/>
            <person name="Walton J.D."/>
            <person name="Blanchette R.A."/>
            <person name="Henrissat B."/>
            <person name="Martin F."/>
            <person name="Cullen D."/>
            <person name="Hibbett D.S."/>
            <person name="Grigoriev I.V."/>
        </authorList>
    </citation>
    <scope>NUCLEOTIDE SEQUENCE [LARGE SCALE GENOMIC DNA]</scope>
    <source>
        <strain evidence="7">MUCL 33604</strain>
    </source>
</reference>
<dbReference type="STRING" id="933084.A0A067PV83"/>